<feature type="transmembrane region" description="Helical" evidence="1">
    <location>
        <begin position="64"/>
        <end position="80"/>
    </location>
</feature>
<accession>A0A285P3U2</accession>
<proteinExistence type="predicted"/>
<evidence type="ECO:0000313" key="3">
    <source>
        <dbReference type="Proteomes" id="UP000219356"/>
    </source>
</evidence>
<dbReference type="EMBL" id="OBEK01000004">
    <property type="protein sequence ID" value="SNZ15927.1"/>
    <property type="molecule type" value="Genomic_DNA"/>
</dbReference>
<reference evidence="3" key="1">
    <citation type="submission" date="2017-09" db="EMBL/GenBank/DDBJ databases">
        <authorList>
            <person name="Varghese N."/>
            <person name="Submissions S."/>
        </authorList>
    </citation>
    <scope>NUCLEOTIDE SEQUENCE [LARGE SCALE GENOMIC DNA]</scope>
    <source>
        <strain evidence="3">CGMCC 1.8913</strain>
    </source>
</reference>
<dbReference type="AlphaFoldDB" id="A0A285P3U2"/>
<feature type="transmembrane region" description="Helical" evidence="1">
    <location>
        <begin position="12"/>
        <end position="30"/>
    </location>
</feature>
<keyword evidence="1" id="KW-1133">Transmembrane helix</keyword>
<keyword evidence="3" id="KW-1185">Reference proteome</keyword>
<name>A0A285P3U2_9BACI</name>
<dbReference type="RefSeq" id="WP_097043037.1">
    <property type="nucleotide sequence ID" value="NZ_OBEK01000004.1"/>
</dbReference>
<sequence length="81" mass="8721">MRTEGYSETRGYCLEAVLCFLTGLISIVGVLLVGEGGIQGITALILAFIASKEIKEKELKGRRLVILGVVCSIIGLLSYLF</sequence>
<organism evidence="2 3">
    <name type="scientific">Terribacillus aidingensis</name>
    <dbReference type="NCBI Taxonomy" id="586416"/>
    <lineage>
        <taxon>Bacteria</taxon>
        <taxon>Bacillati</taxon>
        <taxon>Bacillota</taxon>
        <taxon>Bacilli</taxon>
        <taxon>Bacillales</taxon>
        <taxon>Bacillaceae</taxon>
        <taxon>Terribacillus</taxon>
    </lineage>
</organism>
<evidence type="ECO:0000256" key="1">
    <source>
        <dbReference type="SAM" id="Phobius"/>
    </source>
</evidence>
<dbReference type="Proteomes" id="UP000219356">
    <property type="component" value="Unassembled WGS sequence"/>
</dbReference>
<dbReference type="OrthoDB" id="1955244at2"/>
<evidence type="ECO:0000313" key="2">
    <source>
        <dbReference type="EMBL" id="SNZ15927.1"/>
    </source>
</evidence>
<protein>
    <submittedName>
        <fullName evidence="2">Uncharacterized protein</fullName>
    </submittedName>
</protein>
<gene>
    <name evidence="2" type="ORF">SAMN05421503_2802</name>
</gene>
<keyword evidence="1" id="KW-0812">Transmembrane</keyword>
<keyword evidence="1" id="KW-0472">Membrane</keyword>